<comment type="caution">
    <text evidence="1">The sequence shown here is derived from an EMBL/GenBank/DDBJ whole genome shotgun (WGS) entry which is preliminary data.</text>
</comment>
<keyword evidence="2" id="KW-1185">Reference proteome</keyword>
<evidence type="ECO:0000313" key="1">
    <source>
        <dbReference type="EMBL" id="KAK0604415.1"/>
    </source>
</evidence>
<reference evidence="1" key="2">
    <citation type="submission" date="2023-06" db="EMBL/GenBank/DDBJ databases">
        <authorList>
            <person name="Swenson N.G."/>
            <person name="Wegrzyn J.L."/>
            <person name="Mcevoy S.L."/>
        </authorList>
    </citation>
    <scope>NUCLEOTIDE SEQUENCE</scope>
    <source>
        <strain evidence="1">NS2018</strain>
        <tissue evidence="1">Leaf</tissue>
    </source>
</reference>
<evidence type="ECO:0000313" key="2">
    <source>
        <dbReference type="Proteomes" id="UP001168877"/>
    </source>
</evidence>
<sequence length="114" mass="12892">MWKFITGASVTVKESQDFKSLIRVFTLLCSPVIHLKAPPSLLLVFFTLSQCGACPQQGRRDNWYKLYGNGCEKKRKDGEALRRDSGTKGHKPLIVEFVEETMRAKQMLASNNVT</sequence>
<organism evidence="1 2">
    <name type="scientific">Acer saccharum</name>
    <name type="common">Sugar maple</name>
    <dbReference type="NCBI Taxonomy" id="4024"/>
    <lineage>
        <taxon>Eukaryota</taxon>
        <taxon>Viridiplantae</taxon>
        <taxon>Streptophyta</taxon>
        <taxon>Embryophyta</taxon>
        <taxon>Tracheophyta</taxon>
        <taxon>Spermatophyta</taxon>
        <taxon>Magnoliopsida</taxon>
        <taxon>eudicotyledons</taxon>
        <taxon>Gunneridae</taxon>
        <taxon>Pentapetalae</taxon>
        <taxon>rosids</taxon>
        <taxon>malvids</taxon>
        <taxon>Sapindales</taxon>
        <taxon>Sapindaceae</taxon>
        <taxon>Hippocastanoideae</taxon>
        <taxon>Acereae</taxon>
        <taxon>Acer</taxon>
    </lineage>
</organism>
<gene>
    <name evidence="1" type="ORF">LWI29_015453</name>
</gene>
<dbReference type="AlphaFoldDB" id="A0AA39TEK9"/>
<name>A0AA39TEK9_ACESA</name>
<dbReference type="EMBL" id="JAUESC010000002">
    <property type="protein sequence ID" value="KAK0604415.1"/>
    <property type="molecule type" value="Genomic_DNA"/>
</dbReference>
<protein>
    <submittedName>
        <fullName evidence="1">Uncharacterized protein</fullName>
    </submittedName>
</protein>
<accession>A0AA39TEK9</accession>
<dbReference type="Proteomes" id="UP001168877">
    <property type="component" value="Unassembled WGS sequence"/>
</dbReference>
<proteinExistence type="predicted"/>
<reference evidence="1" key="1">
    <citation type="journal article" date="2022" name="Plant J.">
        <title>Strategies of tolerance reflected in two North American maple genomes.</title>
        <authorList>
            <person name="McEvoy S.L."/>
            <person name="Sezen U.U."/>
            <person name="Trouern-Trend A."/>
            <person name="McMahon S.M."/>
            <person name="Schaberg P.G."/>
            <person name="Yang J."/>
            <person name="Wegrzyn J.L."/>
            <person name="Swenson N.G."/>
        </authorList>
    </citation>
    <scope>NUCLEOTIDE SEQUENCE</scope>
    <source>
        <strain evidence="1">NS2018</strain>
    </source>
</reference>